<evidence type="ECO:0000259" key="15">
    <source>
        <dbReference type="SMART" id="SM00065"/>
    </source>
</evidence>
<keyword evidence="7 14" id="KW-0812">Transmembrane</keyword>
<feature type="domain" description="GAF" evidence="15">
    <location>
        <begin position="223"/>
        <end position="354"/>
    </location>
</feature>
<keyword evidence="8" id="KW-0547">Nucleotide-binding</keyword>
<dbReference type="SUPFAM" id="SSF55874">
    <property type="entry name" value="ATPase domain of HSP90 chaperone/DNA topoisomerase II/histidine kinase"/>
    <property type="match status" value="1"/>
</dbReference>
<dbReference type="InterPro" id="IPR003018">
    <property type="entry name" value="GAF"/>
</dbReference>
<dbReference type="InterPro" id="IPR050640">
    <property type="entry name" value="Bact_2-comp_sensor_kinase"/>
</dbReference>
<feature type="transmembrane region" description="Helical" evidence="14">
    <location>
        <begin position="73"/>
        <end position="94"/>
    </location>
</feature>
<evidence type="ECO:0000256" key="4">
    <source>
        <dbReference type="ARBA" id="ARBA00022475"/>
    </source>
</evidence>
<dbReference type="Proteomes" id="UP001158045">
    <property type="component" value="Unassembled WGS sequence"/>
</dbReference>
<dbReference type="PANTHER" id="PTHR34220">
    <property type="entry name" value="SENSOR HISTIDINE KINASE YPDA"/>
    <property type="match status" value="1"/>
</dbReference>
<feature type="transmembrane region" description="Helical" evidence="14">
    <location>
        <begin position="6"/>
        <end position="22"/>
    </location>
</feature>
<evidence type="ECO:0000256" key="5">
    <source>
        <dbReference type="ARBA" id="ARBA00022553"/>
    </source>
</evidence>
<dbReference type="InterPro" id="IPR036890">
    <property type="entry name" value="HATPase_C_sf"/>
</dbReference>
<dbReference type="InterPro" id="IPR010559">
    <property type="entry name" value="Sig_transdc_His_kin_internal"/>
</dbReference>
<comment type="catalytic activity">
    <reaction evidence="1">
        <text>ATP + protein L-histidine = ADP + protein N-phospho-L-histidine.</text>
        <dbReference type="EC" id="2.7.13.3"/>
    </reaction>
</comment>
<evidence type="ECO:0000256" key="12">
    <source>
        <dbReference type="ARBA" id="ARBA00023012"/>
    </source>
</evidence>
<evidence type="ECO:0000313" key="16">
    <source>
        <dbReference type="EMBL" id="MDH8679382.1"/>
    </source>
</evidence>
<feature type="transmembrane region" description="Helical" evidence="14">
    <location>
        <begin position="43"/>
        <end position="61"/>
    </location>
</feature>
<feature type="transmembrane region" description="Helical" evidence="14">
    <location>
        <begin position="106"/>
        <end position="130"/>
    </location>
</feature>
<sequence length="558" mass="62020">MADLLWGLTTKVSLIFLVIYIFSSTKMFIKIIHNRKFSFRDKIILAMVFGFMGILGTYSGIPYMGAIVNNRMIGVVFGGLIGGPFVGVLSGLIAGGHRFLIDVGGFTALSCGISTALEGLIAGLISQYFFRSKNKVLFGFMAGILTETVQMMIILLIAKPFEEALSLVRIISFPMVLTNSIGIALMIIIYENRLKNNDMQGAFRSEQALRIARETMKYLRLGLTTDASQNVVRIIRDIASVDAVAITDHERVLAYEGIETLGFSVGDLIHSSITKQAMEQHVVISSLLDVNAKKNRNLSVVIAPLIVNGEAIGTIKLYTFGKTKTSMVDEKLASGLAMLFSTQLELSHLDEQKHLLNKAELSVLQAKINPHFLFNALNTIHALIRIEPTHARELLVKFSDYFRNNIIHNGCFITLEKELDQVMAYLELEKARFGNRLSVEFDVPEQLDIEVPPLIIQPLIENAIKHGIFEYKSSGKVRIIISAFEGVYEFTIEDDGVGIDQKIVDSIYKLDEKTNCIGLMTTHKRLLATYKNNKGLYFETKPGSGTLVSFSISRGEKV</sequence>
<dbReference type="PANTHER" id="PTHR34220:SF7">
    <property type="entry name" value="SENSOR HISTIDINE KINASE YPDA"/>
    <property type="match status" value="1"/>
</dbReference>
<keyword evidence="4" id="KW-1003">Cell membrane</keyword>
<dbReference type="InterPro" id="IPR003594">
    <property type="entry name" value="HATPase_dom"/>
</dbReference>
<keyword evidence="12" id="KW-0902">Two-component regulatory system</keyword>
<evidence type="ECO:0000256" key="14">
    <source>
        <dbReference type="SAM" id="Phobius"/>
    </source>
</evidence>
<organism evidence="16 17">
    <name type="scientific">Fusibacter bizertensis</name>
    <dbReference type="NCBI Taxonomy" id="1488331"/>
    <lineage>
        <taxon>Bacteria</taxon>
        <taxon>Bacillati</taxon>
        <taxon>Bacillota</taxon>
        <taxon>Clostridia</taxon>
        <taxon>Eubacteriales</taxon>
        <taxon>Eubacteriales Family XII. Incertae Sedis</taxon>
        <taxon>Fusibacter</taxon>
    </lineage>
</organism>
<evidence type="ECO:0000256" key="8">
    <source>
        <dbReference type="ARBA" id="ARBA00022741"/>
    </source>
</evidence>
<dbReference type="InterPro" id="IPR029016">
    <property type="entry name" value="GAF-like_dom_sf"/>
</dbReference>
<keyword evidence="11 14" id="KW-1133">Transmembrane helix</keyword>
<comment type="caution">
    <text evidence="16">The sequence shown here is derived from an EMBL/GenBank/DDBJ whole genome shotgun (WGS) entry which is preliminary data.</text>
</comment>
<keyword evidence="6" id="KW-0808">Transferase</keyword>
<dbReference type="Pfam" id="PF02518">
    <property type="entry name" value="HATPase_c"/>
    <property type="match status" value="1"/>
</dbReference>
<dbReference type="EMBL" id="JARYZI010000011">
    <property type="protein sequence ID" value="MDH8679382.1"/>
    <property type="molecule type" value="Genomic_DNA"/>
</dbReference>
<evidence type="ECO:0000256" key="11">
    <source>
        <dbReference type="ARBA" id="ARBA00022989"/>
    </source>
</evidence>
<dbReference type="InterPro" id="IPR011620">
    <property type="entry name" value="Sig_transdc_His_kinase_LytS_TM"/>
</dbReference>
<evidence type="ECO:0000256" key="10">
    <source>
        <dbReference type="ARBA" id="ARBA00022840"/>
    </source>
</evidence>
<keyword evidence="10" id="KW-0067">ATP-binding</keyword>
<gene>
    <name evidence="16" type="ORF">QE109_14585</name>
</gene>
<evidence type="ECO:0000256" key="7">
    <source>
        <dbReference type="ARBA" id="ARBA00022692"/>
    </source>
</evidence>
<keyword evidence="13 14" id="KW-0472">Membrane</keyword>
<feature type="transmembrane region" description="Helical" evidence="14">
    <location>
        <begin position="170"/>
        <end position="190"/>
    </location>
</feature>
<comment type="subcellular location">
    <subcellularLocation>
        <location evidence="2">Cell membrane</location>
        <topology evidence="2">Multi-pass membrane protein</topology>
    </subcellularLocation>
</comment>
<keyword evidence="17" id="KW-1185">Reference proteome</keyword>
<keyword evidence="16" id="KW-0675">Receptor</keyword>
<proteinExistence type="predicted"/>
<dbReference type="Pfam" id="PF07694">
    <property type="entry name" value="5TM-5TMR_LYT"/>
    <property type="match status" value="1"/>
</dbReference>
<evidence type="ECO:0000256" key="2">
    <source>
        <dbReference type="ARBA" id="ARBA00004651"/>
    </source>
</evidence>
<dbReference type="Gene3D" id="3.30.565.10">
    <property type="entry name" value="Histidine kinase-like ATPase, C-terminal domain"/>
    <property type="match status" value="1"/>
</dbReference>
<dbReference type="SMART" id="SM00065">
    <property type="entry name" value="GAF"/>
    <property type="match status" value="1"/>
</dbReference>
<accession>A0ABT6NG69</accession>
<name>A0ABT6NG69_9FIRM</name>
<keyword evidence="5" id="KW-0597">Phosphoprotein</keyword>
<evidence type="ECO:0000256" key="9">
    <source>
        <dbReference type="ARBA" id="ARBA00022777"/>
    </source>
</evidence>
<dbReference type="Pfam" id="PF06580">
    <property type="entry name" value="His_kinase"/>
    <property type="match status" value="1"/>
</dbReference>
<evidence type="ECO:0000256" key="13">
    <source>
        <dbReference type="ARBA" id="ARBA00023136"/>
    </source>
</evidence>
<evidence type="ECO:0000256" key="6">
    <source>
        <dbReference type="ARBA" id="ARBA00022679"/>
    </source>
</evidence>
<keyword evidence="9" id="KW-0418">Kinase</keyword>
<evidence type="ECO:0000256" key="3">
    <source>
        <dbReference type="ARBA" id="ARBA00012438"/>
    </source>
</evidence>
<dbReference type="RefSeq" id="WP_281095278.1">
    <property type="nucleotide sequence ID" value="NZ_JARYZI010000011.1"/>
</dbReference>
<dbReference type="Gene3D" id="3.30.450.40">
    <property type="match status" value="1"/>
</dbReference>
<dbReference type="EC" id="2.7.13.3" evidence="3"/>
<feature type="transmembrane region" description="Helical" evidence="14">
    <location>
        <begin position="136"/>
        <end position="158"/>
    </location>
</feature>
<evidence type="ECO:0000313" key="17">
    <source>
        <dbReference type="Proteomes" id="UP001158045"/>
    </source>
</evidence>
<dbReference type="Gene3D" id="1.10.1760.20">
    <property type="match status" value="1"/>
</dbReference>
<evidence type="ECO:0000256" key="1">
    <source>
        <dbReference type="ARBA" id="ARBA00000085"/>
    </source>
</evidence>
<reference evidence="16 17" key="1">
    <citation type="submission" date="2023-04" db="EMBL/GenBank/DDBJ databases">
        <title>Fusibacter bizertensis strain WBS, isolated from littoral bottom sediments of the Arctic seas - biochemical and genomic analysis.</title>
        <authorList>
            <person name="Brioukhanov A.L."/>
        </authorList>
    </citation>
    <scope>NUCLEOTIDE SEQUENCE [LARGE SCALE GENOMIC DNA]</scope>
    <source>
        <strain evidence="16 17">WBS</strain>
    </source>
</reference>
<protein>
    <recommendedName>
        <fullName evidence="3">histidine kinase</fullName>
        <ecNumber evidence="3">2.7.13.3</ecNumber>
    </recommendedName>
</protein>